<comment type="caution">
    <text evidence="1">The sequence shown here is derived from an EMBL/GenBank/DDBJ whole genome shotgun (WGS) entry which is preliminary data.</text>
</comment>
<gene>
    <name evidence="1" type="ORF">lacNasYZ03_08610</name>
</gene>
<reference evidence="2" key="1">
    <citation type="submission" date="2021-01" db="EMBL/GenBank/DDBJ databases">
        <title>Draft genome sequence of Nasalis larvatus strain YZ03.</title>
        <authorList>
            <person name="Suzuki-Hashido N."/>
            <person name="Tsuchida S."/>
            <person name="Hayakawa T."/>
        </authorList>
    </citation>
    <scope>NUCLEOTIDE SEQUENCE [LARGE SCALE GENOMIC DNA]</scope>
    <source>
        <strain evidence="2">YZ03</strain>
    </source>
</reference>
<proteinExistence type="predicted"/>
<name>A0ABQ3W638_9LACO</name>
<organism evidence="1 2">
    <name type="scientific">Lactobacillus nasalidis</name>
    <dbReference type="NCBI Taxonomy" id="2797258"/>
    <lineage>
        <taxon>Bacteria</taxon>
        <taxon>Bacillati</taxon>
        <taxon>Bacillota</taxon>
        <taxon>Bacilli</taxon>
        <taxon>Lactobacillales</taxon>
        <taxon>Lactobacillaceae</taxon>
        <taxon>Lactobacillus</taxon>
    </lineage>
</organism>
<dbReference type="RefSeq" id="WP_201332101.1">
    <property type="nucleotide sequence ID" value="NZ_BOCG01000122.1"/>
</dbReference>
<accession>A0ABQ3W638</accession>
<sequence>MKMKHVKRIALLMAVGYAAGQALKRSAPFIKGVQTGILLEKGKKKLKTKEPVHKLLELTKK</sequence>
<protein>
    <submittedName>
        <fullName evidence="1">Uncharacterized protein</fullName>
    </submittedName>
</protein>
<keyword evidence="2" id="KW-1185">Reference proteome</keyword>
<evidence type="ECO:0000313" key="2">
    <source>
        <dbReference type="Proteomes" id="UP000616547"/>
    </source>
</evidence>
<dbReference type="Proteomes" id="UP000616547">
    <property type="component" value="Unassembled WGS sequence"/>
</dbReference>
<dbReference type="EMBL" id="BOCI01000222">
    <property type="protein sequence ID" value="GHW01174.1"/>
    <property type="molecule type" value="Genomic_DNA"/>
</dbReference>
<evidence type="ECO:0000313" key="1">
    <source>
        <dbReference type="EMBL" id="GHW01174.1"/>
    </source>
</evidence>